<reference evidence="1 2" key="1">
    <citation type="journal article" date="2020" name="BMC Genomics">
        <title>Intraspecific diversification of the crop wild relative Brassica cretica Lam. using demographic model selection.</title>
        <authorList>
            <person name="Kioukis A."/>
            <person name="Michalopoulou V.A."/>
            <person name="Briers L."/>
            <person name="Pirintsos S."/>
            <person name="Studholme D.J."/>
            <person name="Pavlidis P."/>
            <person name="Sarris P.F."/>
        </authorList>
    </citation>
    <scope>NUCLEOTIDE SEQUENCE [LARGE SCALE GENOMIC DNA]</scope>
    <source>
        <strain evidence="2">cv. PFS-1207/04</strain>
    </source>
</reference>
<organism evidence="1 2">
    <name type="scientific">Brassica cretica</name>
    <name type="common">Mustard</name>
    <dbReference type="NCBI Taxonomy" id="69181"/>
    <lineage>
        <taxon>Eukaryota</taxon>
        <taxon>Viridiplantae</taxon>
        <taxon>Streptophyta</taxon>
        <taxon>Embryophyta</taxon>
        <taxon>Tracheophyta</taxon>
        <taxon>Spermatophyta</taxon>
        <taxon>Magnoliopsida</taxon>
        <taxon>eudicotyledons</taxon>
        <taxon>Gunneridae</taxon>
        <taxon>Pentapetalae</taxon>
        <taxon>rosids</taxon>
        <taxon>malvids</taxon>
        <taxon>Brassicales</taxon>
        <taxon>Brassicaceae</taxon>
        <taxon>Brassiceae</taxon>
        <taxon>Brassica</taxon>
    </lineage>
</organism>
<gene>
    <name evidence="1" type="ORF">DY000_02059198</name>
</gene>
<protein>
    <recommendedName>
        <fullName evidence="3">MADS-box domain-containing protein</fullName>
    </recommendedName>
</protein>
<evidence type="ECO:0000313" key="1">
    <source>
        <dbReference type="EMBL" id="KAF3517697.1"/>
    </source>
</evidence>
<keyword evidence="2" id="KW-1185">Reference proteome</keyword>
<accession>A0ABQ7AUI0</accession>
<proteinExistence type="predicted"/>
<sequence length="54" mass="6375">MLPPPLIPSVQQEKKYGMGKILKEFLKKKKKRYLSRYCGLMKRRYNISAMVIAT</sequence>
<dbReference type="EMBL" id="QGKV02001556">
    <property type="protein sequence ID" value="KAF3517697.1"/>
    <property type="molecule type" value="Genomic_DNA"/>
</dbReference>
<evidence type="ECO:0008006" key="3">
    <source>
        <dbReference type="Google" id="ProtNLM"/>
    </source>
</evidence>
<dbReference type="Proteomes" id="UP000266723">
    <property type="component" value="Unassembled WGS sequence"/>
</dbReference>
<name>A0ABQ7AUI0_BRACR</name>
<comment type="caution">
    <text evidence="1">The sequence shown here is derived from an EMBL/GenBank/DDBJ whole genome shotgun (WGS) entry which is preliminary data.</text>
</comment>
<evidence type="ECO:0000313" key="2">
    <source>
        <dbReference type="Proteomes" id="UP000266723"/>
    </source>
</evidence>